<keyword evidence="13" id="KW-1185">Reference proteome</keyword>
<feature type="binding site" evidence="10">
    <location>
        <position position="123"/>
    </location>
    <ligand>
        <name>substrate</name>
    </ligand>
</feature>
<keyword evidence="8 10" id="KW-0067">ATP-binding</keyword>
<evidence type="ECO:0000256" key="6">
    <source>
        <dbReference type="ARBA" id="ARBA00022741"/>
    </source>
</evidence>
<keyword evidence="5 10" id="KW-0808">Transferase</keyword>
<dbReference type="PANTHER" id="PTHR11406:SF23">
    <property type="entry name" value="PHOSPHOGLYCERATE KINASE 1, CHLOROPLASTIC-RELATED"/>
    <property type="match status" value="1"/>
</dbReference>
<organism evidence="12 13">
    <name type="scientific">Anaerococcus murdochii</name>
    <dbReference type="NCBI Taxonomy" id="411577"/>
    <lineage>
        <taxon>Bacteria</taxon>
        <taxon>Bacillati</taxon>
        <taxon>Bacillota</taxon>
        <taxon>Tissierellia</taxon>
        <taxon>Tissierellales</taxon>
        <taxon>Peptoniphilaceae</taxon>
        <taxon>Anaerococcus</taxon>
    </lineage>
</organism>
<evidence type="ECO:0000256" key="1">
    <source>
        <dbReference type="ARBA" id="ARBA00000642"/>
    </source>
</evidence>
<evidence type="ECO:0000256" key="5">
    <source>
        <dbReference type="ARBA" id="ARBA00022679"/>
    </source>
</evidence>
<dbReference type="Gene3D" id="3.40.50.1260">
    <property type="entry name" value="Phosphoglycerate kinase, N-terminal domain"/>
    <property type="match status" value="2"/>
</dbReference>
<dbReference type="PANTHER" id="PTHR11406">
    <property type="entry name" value="PHOSPHOGLYCERATE KINASE"/>
    <property type="match status" value="1"/>
</dbReference>
<evidence type="ECO:0000256" key="3">
    <source>
        <dbReference type="ARBA" id="ARBA00013061"/>
    </source>
</evidence>
<dbReference type="CDD" id="cd00318">
    <property type="entry name" value="Phosphoglycerate_kinase"/>
    <property type="match status" value="1"/>
</dbReference>
<keyword evidence="9 10" id="KW-0324">Glycolysis</keyword>
<sequence>MNKKTVKDLDVKGKKVLVRVDFNVPLSKEEKGKIADDARIKAAIPTINYLSENGAKVILMSHLGRPKGEANPEFSLKPVADYLANEYKDKFTFIPSDLVVDEKVKEEVNKLADGQIALLENTRFRKEETKNGEDFAKELASLADLYVNDAFGTSHRAHASNVGVASILPSAVGFLIEKEIEVMGKALEAPDHPFVSILGGAKVSDKIGVIENLITKVDTILIGGGMAYTFLKAMGKEIGKSLLEEDKMDLSLELIEKAKANGVEILLPVDVVIADKIEAGVATEIVDIDNIPVDKEALDIGPKTAKLFADKIKEAKTVVWNGPMGVFEIKEFSNGTNEVAKALAESDAVTIVGGGDSALAIEMAGLKDKITHVSTGGGASLEFLEGKELPGITAIEDK</sequence>
<dbReference type="InterPro" id="IPR001576">
    <property type="entry name" value="Phosphoglycerate_kinase"/>
</dbReference>
<dbReference type="EC" id="2.7.2.3" evidence="3 10"/>
<comment type="caution">
    <text evidence="10">Lacks conserved residue(s) required for the propagation of feature annotation.</text>
</comment>
<comment type="caution">
    <text evidence="12">The sequence shown here is derived from an EMBL/GenBank/DDBJ whole genome shotgun (WGS) entry which is preliminary data.</text>
</comment>
<dbReference type="SUPFAM" id="SSF53748">
    <property type="entry name" value="Phosphoglycerate kinase"/>
    <property type="match status" value="1"/>
</dbReference>
<accession>A0ABS7T136</accession>
<comment type="pathway">
    <text evidence="2 10">Carbohydrate degradation; glycolysis; pyruvate from D-glyceraldehyde 3-phosphate: step 2/5.</text>
</comment>
<dbReference type="InterPro" id="IPR015824">
    <property type="entry name" value="Phosphoglycerate_kinase_N"/>
</dbReference>
<dbReference type="Proteomes" id="UP000734271">
    <property type="component" value="Unassembled WGS sequence"/>
</dbReference>
<feature type="binding site" evidence="10">
    <location>
        <begin position="62"/>
        <end position="65"/>
    </location>
    <ligand>
        <name>substrate</name>
    </ligand>
</feature>
<feature type="binding site" evidence="10">
    <location>
        <position position="39"/>
    </location>
    <ligand>
        <name>substrate</name>
    </ligand>
</feature>
<name>A0ABS7T136_9FIRM</name>
<evidence type="ECO:0000256" key="10">
    <source>
        <dbReference type="HAMAP-Rule" id="MF_00145"/>
    </source>
</evidence>
<feature type="binding site" evidence="10">
    <location>
        <position position="328"/>
    </location>
    <ligand>
        <name>ATP</name>
        <dbReference type="ChEBI" id="CHEBI:30616"/>
    </ligand>
</feature>
<keyword evidence="10" id="KW-0963">Cytoplasm</keyword>
<feature type="binding site" evidence="10">
    <location>
        <position position="156"/>
    </location>
    <ligand>
        <name>substrate</name>
    </ligand>
</feature>
<dbReference type="PROSITE" id="PS00111">
    <property type="entry name" value="PGLYCERATE_KINASE"/>
    <property type="match status" value="1"/>
</dbReference>
<dbReference type="PIRSF" id="PIRSF000724">
    <property type="entry name" value="Pgk"/>
    <property type="match status" value="1"/>
</dbReference>
<dbReference type="InterPro" id="IPR036043">
    <property type="entry name" value="Phosphoglycerate_kinase_sf"/>
</dbReference>
<keyword evidence="6 10" id="KW-0547">Nucleotide-binding</keyword>
<comment type="subunit">
    <text evidence="10">Monomer.</text>
</comment>
<feature type="binding site" evidence="10">
    <location>
        <begin position="354"/>
        <end position="357"/>
    </location>
    <ligand>
        <name>ATP</name>
        <dbReference type="ChEBI" id="CHEBI:30616"/>
    </ligand>
</feature>
<feature type="binding site" evidence="10">
    <location>
        <begin position="21"/>
        <end position="23"/>
    </location>
    <ligand>
        <name>substrate</name>
    </ligand>
</feature>
<evidence type="ECO:0000313" key="13">
    <source>
        <dbReference type="Proteomes" id="UP000734271"/>
    </source>
</evidence>
<evidence type="ECO:0000256" key="4">
    <source>
        <dbReference type="ARBA" id="ARBA00016471"/>
    </source>
</evidence>
<evidence type="ECO:0000256" key="11">
    <source>
        <dbReference type="RuleBase" id="RU000532"/>
    </source>
</evidence>
<dbReference type="EMBL" id="JAIPME010000002">
    <property type="protein sequence ID" value="MBZ2387472.1"/>
    <property type="molecule type" value="Genomic_DNA"/>
</dbReference>
<comment type="similarity">
    <text evidence="10 11">Belongs to the phosphoglycerate kinase family.</text>
</comment>
<comment type="subcellular location">
    <subcellularLocation>
        <location evidence="10">Cytoplasm</location>
    </subcellularLocation>
</comment>
<keyword evidence="7 10" id="KW-0418">Kinase</keyword>
<evidence type="ECO:0000256" key="2">
    <source>
        <dbReference type="ARBA" id="ARBA00004838"/>
    </source>
</evidence>
<comment type="catalytic activity">
    <reaction evidence="1 10 11">
        <text>(2R)-3-phosphoglycerate + ATP = (2R)-3-phospho-glyceroyl phosphate + ADP</text>
        <dbReference type="Rhea" id="RHEA:14801"/>
        <dbReference type="ChEBI" id="CHEBI:30616"/>
        <dbReference type="ChEBI" id="CHEBI:57604"/>
        <dbReference type="ChEBI" id="CHEBI:58272"/>
        <dbReference type="ChEBI" id="CHEBI:456216"/>
        <dbReference type="EC" id="2.7.2.3"/>
    </reaction>
</comment>
<dbReference type="InterPro" id="IPR015911">
    <property type="entry name" value="Phosphoglycerate_kinase_CS"/>
</dbReference>
<reference evidence="12 13" key="1">
    <citation type="submission" date="2021-08" db="EMBL/GenBank/DDBJ databases">
        <title>FDA dAtabase for Regulatory Grade micrObial Sequences (FDA-ARGOS): Supporting development and validation of Infectious Disease Dx tests.</title>
        <authorList>
            <person name="Sproer C."/>
            <person name="Gronow S."/>
            <person name="Severitt S."/>
            <person name="Schroder I."/>
            <person name="Tallon L."/>
            <person name="Sadzewicz L."/>
            <person name="Zhao X."/>
            <person name="Boylan J."/>
            <person name="Ott S."/>
            <person name="Bowen H."/>
            <person name="Vavikolanu K."/>
            <person name="Hazen T."/>
            <person name="Aluvathingal J."/>
            <person name="Nadendla S."/>
            <person name="Lowell S."/>
            <person name="Myers T."/>
            <person name="Yan Y."/>
            <person name="Sichtig H."/>
        </authorList>
    </citation>
    <scope>NUCLEOTIDE SEQUENCE [LARGE SCALE GENOMIC DNA]</scope>
    <source>
        <strain evidence="12 13">FDAARGOS_1460</strain>
    </source>
</reference>
<feature type="binding site" evidence="10">
    <location>
        <position position="206"/>
    </location>
    <ligand>
        <name>ATP</name>
        <dbReference type="ChEBI" id="CHEBI:30616"/>
    </ligand>
</feature>
<gene>
    <name evidence="10" type="primary">pgk</name>
    <name evidence="12" type="ORF">K8P03_09270</name>
</gene>
<dbReference type="HAMAP" id="MF_00145">
    <property type="entry name" value="Phosphoglyc_kinase"/>
    <property type="match status" value="1"/>
</dbReference>
<evidence type="ECO:0000313" key="12">
    <source>
        <dbReference type="EMBL" id="MBZ2387472.1"/>
    </source>
</evidence>
<proteinExistence type="inferred from homology"/>
<dbReference type="GO" id="GO:0016301">
    <property type="term" value="F:kinase activity"/>
    <property type="evidence" value="ECO:0007669"/>
    <property type="project" value="UniProtKB-KW"/>
</dbReference>
<evidence type="ECO:0000256" key="9">
    <source>
        <dbReference type="ARBA" id="ARBA00023152"/>
    </source>
</evidence>
<dbReference type="PRINTS" id="PR00477">
    <property type="entry name" value="PHGLYCKINASE"/>
</dbReference>
<dbReference type="Pfam" id="PF00162">
    <property type="entry name" value="PGK"/>
    <property type="match status" value="1"/>
</dbReference>
<protein>
    <recommendedName>
        <fullName evidence="4 10">Phosphoglycerate kinase</fullName>
        <ecNumber evidence="3 10">2.7.2.3</ecNumber>
    </recommendedName>
</protein>
<evidence type="ECO:0000256" key="7">
    <source>
        <dbReference type="ARBA" id="ARBA00022777"/>
    </source>
</evidence>
<evidence type="ECO:0000256" key="8">
    <source>
        <dbReference type="ARBA" id="ARBA00022840"/>
    </source>
</evidence>
<dbReference type="RefSeq" id="WP_223420408.1">
    <property type="nucleotide sequence ID" value="NZ_JAIPME010000002.1"/>
</dbReference>